<dbReference type="AlphaFoldDB" id="A0A7T5R2V0"/>
<evidence type="ECO:0000256" key="1">
    <source>
        <dbReference type="ARBA" id="ARBA00022679"/>
    </source>
</evidence>
<organism evidence="4 5">
    <name type="scientific">Micavibrio aeruginosavorus</name>
    <dbReference type="NCBI Taxonomy" id="349221"/>
    <lineage>
        <taxon>Bacteria</taxon>
        <taxon>Pseudomonadati</taxon>
        <taxon>Bdellovibrionota</taxon>
        <taxon>Bdellovibrionia</taxon>
        <taxon>Bdellovibrionales</taxon>
        <taxon>Pseudobdellovibrionaceae</taxon>
        <taxon>Micavibrio</taxon>
    </lineage>
</organism>
<dbReference type="Pfam" id="PF00583">
    <property type="entry name" value="Acetyltransf_1"/>
    <property type="match status" value="1"/>
</dbReference>
<evidence type="ECO:0000259" key="3">
    <source>
        <dbReference type="PROSITE" id="PS51186"/>
    </source>
</evidence>
<keyword evidence="1 4" id="KW-0808">Transferase</keyword>
<dbReference type="PANTHER" id="PTHR43877">
    <property type="entry name" value="AMINOALKYLPHOSPHONATE N-ACETYLTRANSFERASE-RELATED-RELATED"/>
    <property type="match status" value="1"/>
</dbReference>
<dbReference type="EMBL" id="CP066681">
    <property type="protein sequence ID" value="QQG36532.1"/>
    <property type="molecule type" value="Genomic_DNA"/>
</dbReference>
<gene>
    <name evidence="4" type="ORF">HYS17_01710</name>
</gene>
<dbReference type="PROSITE" id="PS51186">
    <property type="entry name" value="GNAT"/>
    <property type="match status" value="1"/>
</dbReference>
<proteinExistence type="predicted"/>
<dbReference type="SUPFAM" id="SSF55729">
    <property type="entry name" value="Acyl-CoA N-acyltransferases (Nat)"/>
    <property type="match status" value="1"/>
</dbReference>
<dbReference type="GO" id="GO:0016747">
    <property type="term" value="F:acyltransferase activity, transferring groups other than amino-acyl groups"/>
    <property type="evidence" value="ECO:0007669"/>
    <property type="project" value="InterPro"/>
</dbReference>
<dbReference type="InterPro" id="IPR016181">
    <property type="entry name" value="Acyl_CoA_acyltransferase"/>
</dbReference>
<reference evidence="4 5" key="1">
    <citation type="submission" date="2020-07" db="EMBL/GenBank/DDBJ databases">
        <title>Huge and variable diversity of episymbiotic CPR bacteria and DPANN archaea in groundwater ecosystems.</title>
        <authorList>
            <person name="He C.Y."/>
            <person name="Keren R."/>
            <person name="Whittaker M."/>
            <person name="Farag I.F."/>
            <person name="Doudna J."/>
            <person name="Cate J.H.D."/>
            <person name="Banfield J.F."/>
        </authorList>
    </citation>
    <scope>NUCLEOTIDE SEQUENCE [LARGE SCALE GENOMIC DNA]</scope>
    <source>
        <strain evidence="4">NC_groundwater_70_Ag_B-0.1um_54_66</strain>
    </source>
</reference>
<dbReference type="PANTHER" id="PTHR43877:SF1">
    <property type="entry name" value="ACETYLTRANSFERASE"/>
    <property type="match status" value="1"/>
</dbReference>
<dbReference type="InterPro" id="IPR050832">
    <property type="entry name" value="Bact_Acetyltransf"/>
</dbReference>
<evidence type="ECO:0000313" key="5">
    <source>
        <dbReference type="Proteomes" id="UP000595362"/>
    </source>
</evidence>
<accession>A0A7T5R2V0</accession>
<name>A0A7T5R2V0_9BACT</name>
<dbReference type="Proteomes" id="UP000595362">
    <property type="component" value="Chromosome"/>
</dbReference>
<dbReference type="Gene3D" id="3.40.630.30">
    <property type="match status" value="1"/>
</dbReference>
<dbReference type="CDD" id="cd04301">
    <property type="entry name" value="NAT_SF"/>
    <property type="match status" value="1"/>
</dbReference>
<feature type="domain" description="N-acetyltransferase" evidence="3">
    <location>
        <begin position="3"/>
        <end position="175"/>
    </location>
</feature>
<sequence length="178" mass="19832">MPFTIRSAAPDDAAALARIHIAGWRASYTGLVEKSFLDALDETQRTQDWVKWLSEGVEALLAHDGNGNPAGFVSFNRLMTPPPGMSPVRPLYTSEILAIYILPDYWRQGLGQQLMRAAAARLKEKKHKSLCLWVLERNARGNAFYKALGGQRCGKKNVIIGNQKLADVCYGWRDTSII</sequence>
<keyword evidence="2" id="KW-0012">Acyltransferase</keyword>
<evidence type="ECO:0000256" key="2">
    <source>
        <dbReference type="ARBA" id="ARBA00023315"/>
    </source>
</evidence>
<protein>
    <submittedName>
        <fullName evidence="4">GNAT family N-acetyltransferase</fullName>
    </submittedName>
</protein>
<evidence type="ECO:0000313" key="4">
    <source>
        <dbReference type="EMBL" id="QQG36532.1"/>
    </source>
</evidence>
<dbReference type="InterPro" id="IPR000182">
    <property type="entry name" value="GNAT_dom"/>
</dbReference>